<protein>
    <submittedName>
        <fullName evidence="3">Uncharacterized protein</fullName>
    </submittedName>
</protein>
<sequence>MPGGTSNNTAADAPDDTQKSLATKNIGIPIVQLQENKVVDKSSSSSQWITEVPTRSSSEFSDPTGFSSFVTTKESKLTSLKSSELSETQSKQKHRKKSSSDQTSESSVSDTSEDHPSLPRLNLTQEDYSNQIATDKKWQEAVNVFLQHDPVAKTPRRRTVSL</sequence>
<feature type="compositionally biased region" description="Low complexity" evidence="1">
    <location>
        <begin position="100"/>
        <end position="110"/>
    </location>
</feature>
<feature type="compositionally biased region" description="Low complexity" evidence="1">
    <location>
        <begin position="77"/>
        <end position="89"/>
    </location>
</feature>
<feature type="compositionally biased region" description="Polar residues" evidence="1">
    <location>
        <begin position="41"/>
        <end position="70"/>
    </location>
</feature>
<feature type="compositionally biased region" description="Polar residues" evidence="1">
    <location>
        <begin position="1"/>
        <end position="10"/>
    </location>
</feature>
<keyword evidence="2" id="KW-1185">Reference proteome</keyword>
<feature type="region of interest" description="Disordered" evidence="1">
    <location>
        <begin position="1"/>
        <end position="22"/>
    </location>
</feature>
<reference evidence="3" key="1">
    <citation type="submission" date="2022-11" db="UniProtKB">
        <authorList>
            <consortium name="WormBaseParasite"/>
        </authorList>
    </citation>
    <scope>IDENTIFICATION</scope>
</reference>
<evidence type="ECO:0000313" key="2">
    <source>
        <dbReference type="Proteomes" id="UP000887577"/>
    </source>
</evidence>
<evidence type="ECO:0000313" key="3">
    <source>
        <dbReference type="WBParaSite" id="PSU_v2.g16155.t1"/>
    </source>
</evidence>
<feature type="region of interest" description="Disordered" evidence="1">
    <location>
        <begin position="34"/>
        <end position="128"/>
    </location>
</feature>
<proteinExistence type="predicted"/>
<name>A0A914YFL7_9BILA</name>
<dbReference type="Proteomes" id="UP000887577">
    <property type="component" value="Unplaced"/>
</dbReference>
<organism evidence="2 3">
    <name type="scientific">Panagrolaimus superbus</name>
    <dbReference type="NCBI Taxonomy" id="310955"/>
    <lineage>
        <taxon>Eukaryota</taxon>
        <taxon>Metazoa</taxon>
        <taxon>Ecdysozoa</taxon>
        <taxon>Nematoda</taxon>
        <taxon>Chromadorea</taxon>
        <taxon>Rhabditida</taxon>
        <taxon>Tylenchina</taxon>
        <taxon>Panagrolaimomorpha</taxon>
        <taxon>Panagrolaimoidea</taxon>
        <taxon>Panagrolaimidae</taxon>
        <taxon>Panagrolaimus</taxon>
    </lineage>
</organism>
<accession>A0A914YFL7</accession>
<evidence type="ECO:0000256" key="1">
    <source>
        <dbReference type="SAM" id="MobiDB-lite"/>
    </source>
</evidence>
<dbReference type="AlphaFoldDB" id="A0A914YFL7"/>
<dbReference type="WBParaSite" id="PSU_v2.g16155.t1">
    <property type="protein sequence ID" value="PSU_v2.g16155.t1"/>
    <property type="gene ID" value="PSU_v2.g16155"/>
</dbReference>